<proteinExistence type="predicted"/>
<dbReference type="AlphaFoldDB" id="A0A382PY19"/>
<accession>A0A382PY19</accession>
<sequence>MTSDKVFNQDEKLKLTQIINEGMTVMQEVEDLTAGLNETVKAISEEMEIKPTVLKKAIRTAHKGNFSEVSTDQDLLETILATVGRT</sequence>
<protein>
    <submittedName>
        <fullName evidence="1">Uncharacterized protein</fullName>
    </submittedName>
</protein>
<gene>
    <name evidence="1" type="ORF">METZ01_LOCUS329735</name>
</gene>
<name>A0A382PY19_9ZZZZ</name>
<dbReference type="EMBL" id="UINC01109807">
    <property type="protein sequence ID" value="SVC76881.1"/>
    <property type="molecule type" value="Genomic_DNA"/>
</dbReference>
<reference evidence="1" key="1">
    <citation type="submission" date="2018-05" db="EMBL/GenBank/DDBJ databases">
        <authorList>
            <person name="Lanie J.A."/>
            <person name="Ng W.-L."/>
            <person name="Kazmierczak K.M."/>
            <person name="Andrzejewski T.M."/>
            <person name="Davidsen T.M."/>
            <person name="Wayne K.J."/>
            <person name="Tettelin H."/>
            <person name="Glass J.I."/>
            <person name="Rusch D."/>
            <person name="Podicherti R."/>
            <person name="Tsui H.-C.T."/>
            <person name="Winkler M.E."/>
        </authorList>
    </citation>
    <scope>NUCLEOTIDE SEQUENCE</scope>
</reference>
<organism evidence="1">
    <name type="scientific">marine metagenome</name>
    <dbReference type="NCBI Taxonomy" id="408172"/>
    <lineage>
        <taxon>unclassified sequences</taxon>
        <taxon>metagenomes</taxon>
        <taxon>ecological metagenomes</taxon>
    </lineage>
</organism>
<evidence type="ECO:0000313" key="1">
    <source>
        <dbReference type="EMBL" id="SVC76881.1"/>
    </source>
</evidence>